<sequence>MYSRDEDVIQDLRNGSHKAFNWAFQRFSNSIHTMAYAKLHDQNDAQEVVQLVFKKLWENRESLPEINNFRNYLLTAAVNCSLNLIKTNYRYQSTIEKCADTQSQVQPPDLPMSLKEVHNNVQMALGKIKGGLAKEAFQLSYEGNSHEEIASKMNIPIEVSRSYVSKGRKLVKNFLNKIS</sequence>
<dbReference type="AlphaFoldDB" id="A0A4Q1D1F7"/>
<dbReference type="PANTHER" id="PTHR43133:SF46">
    <property type="entry name" value="RNA POLYMERASE SIGMA-70 FACTOR ECF SUBFAMILY"/>
    <property type="match status" value="1"/>
</dbReference>
<dbReference type="RefSeq" id="WP_129005082.1">
    <property type="nucleotide sequence ID" value="NZ_SDHZ01000003.1"/>
</dbReference>
<feature type="domain" description="RNA polymerase sigma-70 region 2" evidence="5">
    <location>
        <begin position="24"/>
        <end position="89"/>
    </location>
</feature>
<protein>
    <submittedName>
        <fullName evidence="6">Sigma-70 family RNA polymerase sigma factor</fullName>
    </submittedName>
</protein>
<dbReference type="InterPro" id="IPR039425">
    <property type="entry name" value="RNA_pol_sigma-70-like"/>
</dbReference>
<proteinExistence type="inferred from homology"/>
<organism evidence="6 7">
    <name type="scientific">Filimonas effusa</name>
    <dbReference type="NCBI Taxonomy" id="2508721"/>
    <lineage>
        <taxon>Bacteria</taxon>
        <taxon>Pseudomonadati</taxon>
        <taxon>Bacteroidota</taxon>
        <taxon>Chitinophagia</taxon>
        <taxon>Chitinophagales</taxon>
        <taxon>Chitinophagaceae</taxon>
        <taxon>Filimonas</taxon>
    </lineage>
</organism>
<comment type="caution">
    <text evidence="6">The sequence shown here is derived from an EMBL/GenBank/DDBJ whole genome shotgun (WGS) entry which is preliminary data.</text>
</comment>
<dbReference type="InterPro" id="IPR013324">
    <property type="entry name" value="RNA_pol_sigma_r3/r4-like"/>
</dbReference>
<gene>
    <name evidence="6" type="ORF">ESB13_17975</name>
</gene>
<comment type="similarity">
    <text evidence="1">Belongs to the sigma-70 factor family. ECF subfamily.</text>
</comment>
<reference evidence="6 7" key="1">
    <citation type="submission" date="2019-01" db="EMBL/GenBank/DDBJ databases">
        <title>Filimonas sp. strain TTM-71.</title>
        <authorList>
            <person name="Chen W.-M."/>
        </authorList>
    </citation>
    <scope>NUCLEOTIDE SEQUENCE [LARGE SCALE GENOMIC DNA]</scope>
    <source>
        <strain evidence="6 7">TTM-71</strain>
    </source>
</reference>
<dbReference type="OrthoDB" id="799938at2"/>
<dbReference type="SUPFAM" id="SSF88659">
    <property type="entry name" value="Sigma3 and sigma4 domains of RNA polymerase sigma factors"/>
    <property type="match status" value="1"/>
</dbReference>
<dbReference type="InterPro" id="IPR013325">
    <property type="entry name" value="RNA_pol_sigma_r2"/>
</dbReference>
<evidence type="ECO:0000313" key="6">
    <source>
        <dbReference type="EMBL" id="RXK81685.1"/>
    </source>
</evidence>
<dbReference type="EMBL" id="SDHZ01000003">
    <property type="protein sequence ID" value="RXK81685.1"/>
    <property type="molecule type" value="Genomic_DNA"/>
</dbReference>
<dbReference type="InterPro" id="IPR036388">
    <property type="entry name" value="WH-like_DNA-bd_sf"/>
</dbReference>
<dbReference type="Proteomes" id="UP000290545">
    <property type="component" value="Unassembled WGS sequence"/>
</dbReference>
<accession>A0A4Q1D1F7</accession>
<keyword evidence="4" id="KW-0804">Transcription</keyword>
<dbReference type="InterPro" id="IPR014284">
    <property type="entry name" value="RNA_pol_sigma-70_dom"/>
</dbReference>
<name>A0A4Q1D1F7_9BACT</name>
<dbReference type="Pfam" id="PF04542">
    <property type="entry name" value="Sigma70_r2"/>
    <property type="match status" value="1"/>
</dbReference>
<evidence type="ECO:0000256" key="2">
    <source>
        <dbReference type="ARBA" id="ARBA00023015"/>
    </source>
</evidence>
<dbReference type="Gene3D" id="1.10.10.10">
    <property type="entry name" value="Winged helix-like DNA-binding domain superfamily/Winged helix DNA-binding domain"/>
    <property type="match status" value="1"/>
</dbReference>
<dbReference type="SUPFAM" id="SSF88946">
    <property type="entry name" value="Sigma2 domain of RNA polymerase sigma factors"/>
    <property type="match status" value="1"/>
</dbReference>
<evidence type="ECO:0000256" key="1">
    <source>
        <dbReference type="ARBA" id="ARBA00010641"/>
    </source>
</evidence>
<dbReference type="Gene3D" id="1.10.1740.10">
    <property type="match status" value="1"/>
</dbReference>
<keyword evidence="3" id="KW-0731">Sigma factor</keyword>
<dbReference type="GO" id="GO:0006352">
    <property type="term" value="P:DNA-templated transcription initiation"/>
    <property type="evidence" value="ECO:0007669"/>
    <property type="project" value="InterPro"/>
</dbReference>
<keyword evidence="2" id="KW-0805">Transcription regulation</keyword>
<evidence type="ECO:0000256" key="4">
    <source>
        <dbReference type="ARBA" id="ARBA00023163"/>
    </source>
</evidence>
<dbReference type="GO" id="GO:0016987">
    <property type="term" value="F:sigma factor activity"/>
    <property type="evidence" value="ECO:0007669"/>
    <property type="project" value="UniProtKB-KW"/>
</dbReference>
<evidence type="ECO:0000256" key="3">
    <source>
        <dbReference type="ARBA" id="ARBA00023082"/>
    </source>
</evidence>
<evidence type="ECO:0000313" key="7">
    <source>
        <dbReference type="Proteomes" id="UP000290545"/>
    </source>
</evidence>
<dbReference type="PANTHER" id="PTHR43133">
    <property type="entry name" value="RNA POLYMERASE ECF-TYPE SIGMA FACTO"/>
    <property type="match status" value="1"/>
</dbReference>
<dbReference type="NCBIfam" id="TIGR02937">
    <property type="entry name" value="sigma70-ECF"/>
    <property type="match status" value="1"/>
</dbReference>
<dbReference type="InterPro" id="IPR007627">
    <property type="entry name" value="RNA_pol_sigma70_r2"/>
</dbReference>
<evidence type="ECO:0000259" key="5">
    <source>
        <dbReference type="Pfam" id="PF04542"/>
    </source>
</evidence>
<keyword evidence="7" id="KW-1185">Reference proteome</keyword>